<feature type="transmembrane region" description="Helical" evidence="6">
    <location>
        <begin position="20"/>
        <end position="42"/>
    </location>
</feature>
<dbReference type="InterPro" id="IPR023845">
    <property type="entry name" value="DUF3817_TM"/>
</dbReference>
<gene>
    <name evidence="8" type="ORF">EJK80_06450</name>
</gene>
<evidence type="ECO:0000256" key="6">
    <source>
        <dbReference type="SAM" id="Phobius"/>
    </source>
</evidence>
<evidence type="ECO:0000256" key="5">
    <source>
        <dbReference type="ARBA" id="ARBA00023136"/>
    </source>
</evidence>
<evidence type="ECO:0000313" key="9">
    <source>
        <dbReference type="Proteomes" id="UP000318080"/>
    </source>
</evidence>
<feature type="transmembrane region" description="Helical" evidence="6">
    <location>
        <begin position="54"/>
        <end position="74"/>
    </location>
</feature>
<reference evidence="8 9" key="1">
    <citation type="submission" date="2019-06" db="EMBL/GenBank/DDBJ databases">
        <title>Draft genome of C. phoceense Strain 272.</title>
        <authorList>
            <person name="Pacheco L.G.C."/>
            <person name="Barberis C.M."/>
            <person name="Almuzara M.N."/>
            <person name="Traglia G.M."/>
            <person name="Santos C.S."/>
            <person name="Rocha D.J.P.G."/>
            <person name="Aguiar E.R.G.R."/>
            <person name="Vay C.A."/>
        </authorList>
    </citation>
    <scope>NUCLEOTIDE SEQUENCE [LARGE SCALE GENOMIC DNA]</scope>
    <source>
        <strain evidence="8 9">272</strain>
    </source>
</reference>
<feature type="transmembrane region" description="Helical" evidence="6">
    <location>
        <begin position="80"/>
        <end position="102"/>
    </location>
</feature>
<dbReference type="EMBL" id="VHIR01000007">
    <property type="protein sequence ID" value="TQE43640.1"/>
    <property type="molecule type" value="Genomic_DNA"/>
</dbReference>
<evidence type="ECO:0000313" key="8">
    <source>
        <dbReference type="EMBL" id="TQE43640.1"/>
    </source>
</evidence>
<evidence type="ECO:0000256" key="1">
    <source>
        <dbReference type="ARBA" id="ARBA00004651"/>
    </source>
</evidence>
<evidence type="ECO:0000259" key="7">
    <source>
        <dbReference type="Pfam" id="PF12823"/>
    </source>
</evidence>
<name>A0A540R7B6_9CORY</name>
<evidence type="ECO:0000256" key="4">
    <source>
        <dbReference type="ARBA" id="ARBA00022989"/>
    </source>
</evidence>
<keyword evidence="5 6" id="KW-0472">Membrane</keyword>
<dbReference type="STRING" id="1686286.GCA_900092335_02698"/>
<dbReference type="NCBIfam" id="TIGR03954">
    <property type="entry name" value="integ_memb_HG"/>
    <property type="match status" value="1"/>
</dbReference>
<dbReference type="Pfam" id="PF12823">
    <property type="entry name" value="DUF3817"/>
    <property type="match status" value="1"/>
</dbReference>
<dbReference type="Proteomes" id="UP000318080">
    <property type="component" value="Unassembled WGS sequence"/>
</dbReference>
<keyword evidence="3 6" id="KW-0812">Transmembrane</keyword>
<accession>A0A540R7B6</accession>
<organism evidence="8 9">
    <name type="scientific">Corynebacterium phoceense</name>
    <dbReference type="NCBI Taxonomy" id="1686286"/>
    <lineage>
        <taxon>Bacteria</taxon>
        <taxon>Bacillati</taxon>
        <taxon>Actinomycetota</taxon>
        <taxon>Actinomycetes</taxon>
        <taxon>Mycobacteriales</taxon>
        <taxon>Corynebacteriaceae</taxon>
        <taxon>Corynebacterium</taxon>
    </lineage>
</organism>
<feature type="domain" description="DUF3817" evidence="7">
    <location>
        <begin position="20"/>
        <end position="108"/>
    </location>
</feature>
<dbReference type="GO" id="GO:0005886">
    <property type="term" value="C:plasma membrane"/>
    <property type="evidence" value="ECO:0007669"/>
    <property type="project" value="UniProtKB-SubCell"/>
</dbReference>
<comment type="subcellular location">
    <subcellularLocation>
        <location evidence="1">Cell membrane</location>
        <topology evidence="1">Multi-pass membrane protein</topology>
    </subcellularLocation>
</comment>
<keyword evidence="9" id="KW-1185">Reference proteome</keyword>
<dbReference type="RefSeq" id="WP_066491524.1">
    <property type="nucleotide sequence ID" value="NZ_JADPQA010000011.1"/>
</dbReference>
<evidence type="ECO:0000256" key="2">
    <source>
        <dbReference type="ARBA" id="ARBA00022475"/>
    </source>
</evidence>
<keyword evidence="4 6" id="KW-1133">Transmembrane helix</keyword>
<dbReference type="GeneID" id="79853804"/>
<dbReference type="PANTHER" id="PTHR40077:SF2">
    <property type="entry name" value="MEMBRANE PROTEIN"/>
    <property type="match status" value="1"/>
</dbReference>
<evidence type="ECO:0000256" key="3">
    <source>
        <dbReference type="ARBA" id="ARBA00022692"/>
    </source>
</evidence>
<protein>
    <submittedName>
        <fullName evidence="8">DUF3817 domain-containing protein</fullName>
    </submittedName>
</protein>
<comment type="caution">
    <text evidence="8">The sequence shown here is derived from an EMBL/GenBank/DDBJ whole genome shotgun (WGS) entry which is preliminary data.</text>
</comment>
<dbReference type="PANTHER" id="PTHR40077">
    <property type="entry name" value="MEMBRANE PROTEIN-RELATED"/>
    <property type="match status" value="1"/>
</dbReference>
<sequence>MTNQPAQHHPERQARVKTALNIFSVFAWVTGVFLLALVVRMVCQYILKLDIPEWATWIAIAHGWVYVGYLLSVLNLGTKALWPFPKMLGTALAGVVPFFSFFMEAKRRKEVIAAFNL</sequence>
<proteinExistence type="predicted"/>
<dbReference type="AlphaFoldDB" id="A0A540R7B6"/>
<keyword evidence="2" id="KW-1003">Cell membrane</keyword>